<feature type="domain" description="RecJ OB" evidence="8">
    <location>
        <begin position="475"/>
        <end position="584"/>
    </location>
</feature>
<dbReference type="InterPro" id="IPR051673">
    <property type="entry name" value="SSDNA_exonuclease_RecJ"/>
</dbReference>
<dbReference type="InterPro" id="IPR041122">
    <property type="entry name" value="RecJ_OB"/>
</dbReference>
<protein>
    <recommendedName>
        <fullName evidence="2">Single-stranded-DNA-specific exonuclease RecJ</fullName>
    </recommendedName>
</protein>
<sequence length="591" mass="61559">MAEPVLGIGRSLTGRRWVWREAEPRLGLAIAQRAGLPELVGRLLAARGVPLEGVGDFLEPTLRALLPDPSRLIDMDAAAERLARAVLAGETVAVFGDYDVDGACSGALMVRALRRLGCTVSHYVPDRLKEGYGPNPAAIRILCERGATLIVCVDCGIAAHEALAAAEGRADVVVLDHHKSEGPVPRIAAAVNPNRLDCTSGLRNLCAAAVAFLAVVALHRALRRAGHFAQGTEPSPLELLDLVALATVCDVMPLTGVNRALVTQGLKVMARRGRAGIAALLDVGQVRDGPTAHSLGFVLGPRINAAGRVDEPDLGMRLLLCDDPVEARAMAERLDAVNRRRQEVEAEVLGAAFAAAEAQHAAGHPVLLVVGDGWHPGVVGIVAGRVKERFNRPACVAGLAGGLAKGSGRSVPGVDLGAAVIAARQAGLLETGGGHAMAAGFSFLAGRREELHAFLDERLAQAGGLPGAADLVVEGSVAVPAATTDLACQVERLAPFGAGNEEPVFVLPRARVVRADRVGKEGNTIRAFLEGEAGGRLKAICFRAKEGPLAEALLARQGTPLHLCGQIRAERWNDTVTACLHVVDAATVPSA</sequence>
<dbReference type="Pfam" id="PF17768">
    <property type="entry name" value="RecJ_OB"/>
    <property type="match status" value="1"/>
</dbReference>
<evidence type="ECO:0000256" key="3">
    <source>
        <dbReference type="ARBA" id="ARBA00022722"/>
    </source>
</evidence>
<dbReference type="PANTHER" id="PTHR30255:SF2">
    <property type="entry name" value="SINGLE-STRANDED-DNA-SPECIFIC EXONUCLEASE RECJ"/>
    <property type="match status" value="1"/>
</dbReference>
<comment type="similarity">
    <text evidence="1">Belongs to the RecJ family.</text>
</comment>
<dbReference type="SUPFAM" id="SSF64182">
    <property type="entry name" value="DHH phosphoesterases"/>
    <property type="match status" value="1"/>
</dbReference>
<dbReference type="InterPro" id="IPR038763">
    <property type="entry name" value="DHH_sf"/>
</dbReference>
<dbReference type="AlphaFoldDB" id="A0A1G6UD47"/>
<dbReference type="Gene3D" id="3.10.310.30">
    <property type="match status" value="1"/>
</dbReference>
<dbReference type="GO" id="GO:0006281">
    <property type="term" value="P:DNA repair"/>
    <property type="evidence" value="ECO:0007669"/>
    <property type="project" value="InterPro"/>
</dbReference>
<dbReference type="PANTHER" id="PTHR30255">
    <property type="entry name" value="SINGLE-STRANDED-DNA-SPECIFIC EXONUCLEASE RECJ"/>
    <property type="match status" value="1"/>
</dbReference>
<gene>
    <name evidence="9" type="ORF">SAMN04487779_1007127</name>
</gene>
<dbReference type="Proteomes" id="UP000198925">
    <property type="component" value="Unassembled WGS sequence"/>
</dbReference>
<dbReference type="InterPro" id="IPR003156">
    <property type="entry name" value="DHHA1_dom"/>
</dbReference>
<name>A0A1G6UD47_9PROT</name>
<feature type="domain" description="DDH" evidence="6">
    <location>
        <begin position="92"/>
        <end position="247"/>
    </location>
</feature>
<dbReference type="Pfam" id="PF02272">
    <property type="entry name" value="DHHA1"/>
    <property type="match status" value="1"/>
</dbReference>
<dbReference type="OrthoDB" id="9809852at2"/>
<dbReference type="RefSeq" id="WP_090560255.1">
    <property type="nucleotide sequence ID" value="NZ_FMXZ01000001.1"/>
</dbReference>
<dbReference type="Gene3D" id="3.90.1640.30">
    <property type="match status" value="1"/>
</dbReference>
<accession>A0A1G6UD47</accession>
<organism evidence="9 10">
    <name type="scientific">Belnapia rosea</name>
    <dbReference type="NCBI Taxonomy" id="938405"/>
    <lineage>
        <taxon>Bacteria</taxon>
        <taxon>Pseudomonadati</taxon>
        <taxon>Pseudomonadota</taxon>
        <taxon>Alphaproteobacteria</taxon>
        <taxon>Acetobacterales</taxon>
        <taxon>Roseomonadaceae</taxon>
        <taxon>Belnapia</taxon>
    </lineage>
</organism>
<evidence type="ECO:0000259" key="7">
    <source>
        <dbReference type="Pfam" id="PF02272"/>
    </source>
</evidence>
<evidence type="ECO:0000256" key="4">
    <source>
        <dbReference type="ARBA" id="ARBA00022801"/>
    </source>
</evidence>
<dbReference type="GO" id="GO:0008409">
    <property type="term" value="F:5'-3' exonuclease activity"/>
    <property type="evidence" value="ECO:0007669"/>
    <property type="project" value="InterPro"/>
</dbReference>
<evidence type="ECO:0000256" key="2">
    <source>
        <dbReference type="ARBA" id="ARBA00019841"/>
    </source>
</evidence>
<dbReference type="EMBL" id="FMZX01000007">
    <property type="protein sequence ID" value="SDD39179.1"/>
    <property type="molecule type" value="Genomic_DNA"/>
</dbReference>
<dbReference type="InterPro" id="IPR004610">
    <property type="entry name" value="RecJ"/>
</dbReference>
<keyword evidence="5 9" id="KW-0269">Exonuclease</keyword>
<evidence type="ECO:0000313" key="10">
    <source>
        <dbReference type="Proteomes" id="UP000198925"/>
    </source>
</evidence>
<dbReference type="GO" id="GO:0003676">
    <property type="term" value="F:nucleic acid binding"/>
    <property type="evidence" value="ECO:0007669"/>
    <property type="project" value="InterPro"/>
</dbReference>
<dbReference type="Pfam" id="PF01368">
    <property type="entry name" value="DHH"/>
    <property type="match status" value="1"/>
</dbReference>
<evidence type="ECO:0000259" key="8">
    <source>
        <dbReference type="Pfam" id="PF17768"/>
    </source>
</evidence>
<evidence type="ECO:0000256" key="5">
    <source>
        <dbReference type="ARBA" id="ARBA00022839"/>
    </source>
</evidence>
<feature type="domain" description="DHHA1" evidence="7">
    <location>
        <begin position="367"/>
        <end position="460"/>
    </location>
</feature>
<evidence type="ECO:0000313" key="9">
    <source>
        <dbReference type="EMBL" id="SDD39179.1"/>
    </source>
</evidence>
<reference evidence="9 10" key="1">
    <citation type="submission" date="2016-10" db="EMBL/GenBank/DDBJ databases">
        <authorList>
            <person name="de Groot N.N."/>
        </authorList>
    </citation>
    <scope>NUCLEOTIDE SEQUENCE [LARGE SCALE GENOMIC DNA]</scope>
    <source>
        <strain evidence="9 10">CPCC 100156</strain>
    </source>
</reference>
<keyword evidence="10" id="KW-1185">Reference proteome</keyword>
<keyword evidence="4" id="KW-0378">Hydrolase</keyword>
<keyword evidence="3" id="KW-0540">Nuclease</keyword>
<proteinExistence type="inferred from homology"/>
<evidence type="ECO:0000256" key="1">
    <source>
        <dbReference type="ARBA" id="ARBA00005915"/>
    </source>
</evidence>
<dbReference type="NCBIfam" id="TIGR00644">
    <property type="entry name" value="recJ"/>
    <property type="match status" value="1"/>
</dbReference>
<dbReference type="InterPro" id="IPR001667">
    <property type="entry name" value="DDH_dom"/>
</dbReference>
<evidence type="ECO:0000259" key="6">
    <source>
        <dbReference type="Pfam" id="PF01368"/>
    </source>
</evidence>
<dbReference type="GO" id="GO:0006310">
    <property type="term" value="P:DNA recombination"/>
    <property type="evidence" value="ECO:0007669"/>
    <property type="project" value="InterPro"/>
</dbReference>
<dbReference type="STRING" id="938405.SAMN02927895_00066"/>